<dbReference type="EMBL" id="CH476615">
    <property type="protein sequence ID" value="EEP77048.1"/>
    <property type="molecule type" value="Genomic_DNA"/>
</dbReference>
<gene>
    <name evidence="1" type="ORF">UREG_01897</name>
</gene>
<dbReference type="KEGG" id="ure:UREG_01897"/>
<keyword evidence="2" id="KW-1185">Reference proteome</keyword>
<sequence length="316" mass="35295">MEKRKFRGLAGMELGPVVRAATVIKAQKEMVSLHPELLPESEGGMLLSMNRSSIFSGERHVGKQGLEFWRYLLAPTFWDPNNVVEELRVTLVGLKDKLLGAMPAMHTTTDLVPIALVARSASVISAEKLINAIHQPFGLDLENMGRRDLSHHNHTWVEGCLLVFDWKSAGAIPWPAFQATTRQALGIERCAMQLRMTRRQSFESQRPIMAPSLTSQRNSLRCSTISDRTVASVGTSDSRLNEIRELGEGLERLENKRLNQQRFVPSPEKTDNLSKLALGAKLERALRRRMTGQDAVMRKPIAIDEKEALKIAGAPN</sequence>
<proteinExistence type="predicted"/>
<reference evidence="2" key="1">
    <citation type="journal article" date="2009" name="Genome Res.">
        <title>Comparative genomic analyses of the human fungal pathogens Coccidioides and their relatives.</title>
        <authorList>
            <person name="Sharpton T.J."/>
            <person name="Stajich J.E."/>
            <person name="Rounsley S.D."/>
            <person name="Gardner M.J."/>
            <person name="Wortman J.R."/>
            <person name="Jordar V.S."/>
            <person name="Maiti R."/>
            <person name="Kodira C.D."/>
            <person name="Neafsey D.E."/>
            <person name="Zeng Q."/>
            <person name="Hung C.-Y."/>
            <person name="McMahan C."/>
            <person name="Muszewska A."/>
            <person name="Grynberg M."/>
            <person name="Mandel M.A."/>
            <person name="Kellner E.M."/>
            <person name="Barker B.M."/>
            <person name="Galgiani J.N."/>
            <person name="Orbach M.J."/>
            <person name="Kirkland T.N."/>
            <person name="Cole G.T."/>
            <person name="Henn M.R."/>
            <person name="Birren B.W."/>
            <person name="Taylor J.W."/>
        </authorList>
    </citation>
    <scope>NUCLEOTIDE SEQUENCE [LARGE SCALE GENOMIC DNA]</scope>
    <source>
        <strain evidence="2">UAMH 1704</strain>
    </source>
</reference>
<dbReference type="HOGENOM" id="CLU_880541_0_0_1"/>
<dbReference type="GeneID" id="8438534"/>
<dbReference type="OrthoDB" id="5399555at2759"/>
<dbReference type="Proteomes" id="UP000002058">
    <property type="component" value="Unassembled WGS sequence"/>
</dbReference>
<dbReference type="VEuPathDB" id="FungiDB:UREG_01897"/>
<organism evidence="1 2">
    <name type="scientific">Uncinocarpus reesii (strain UAMH 1704)</name>
    <dbReference type="NCBI Taxonomy" id="336963"/>
    <lineage>
        <taxon>Eukaryota</taxon>
        <taxon>Fungi</taxon>
        <taxon>Dikarya</taxon>
        <taxon>Ascomycota</taxon>
        <taxon>Pezizomycotina</taxon>
        <taxon>Eurotiomycetes</taxon>
        <taxon>Eurotiomycetidae</taxon>
        <taxon>Onygenales</taxon>
        <taxon>Onygenaceae</taxon>
        <taxon>Uncinocarpus</taxon>
    </lineage>
</organism>
<dbReference type="RefSeq" id="XP_002542381.1">
    <property type="nucleotide sequence ID" value="XM_002542335.1"/>
</dbReference>
<evidence type="ECO:0000313" key="2">
    <source>
        <dbReference type="Proteomes" id="UP000002058"/>
    </source>
</evidence>
<evidence type="ECO:0000313" key="1">
    <source>
        <dbReference type="EMBL" id="EEP77048.1"/>
    </source>
</evidence>
<accession>C4JJU0</accession>
<dbReference type="eggNOG" id="ENOG502SBBK">
    <property type="taxonomic scope" value="Eukaryota"/>
</dbReference>
<dbReference type="InParanoid" id="C4JJU0"/>
<name>C4JJU0_UNCRE</name>
<protein>
    <submittedName>
        <fullName evidence="1">Uncharacterized protein</fullName>
    </submittedName>
</protein>
<dbReference type="AlphaFoldDB" id="C4JJU0"/>